<dbReference type="EMBL" id="JACXAE010000025">
    <property type="protein sequence ID" value="MBD2771558.1"/>
    <property type="molecule type" value="Genomic_DNA"/>
</dbReference>
<accession>A0A8J7BWT7</accession>
<comment type="caution">
    <text evidence="2">The sequence shown here is derived from an EMBL/GenBank/DDBJ whole genome shotgun (WGS) entry which is preliminary data.</text>
</comment>
<organism evidence="2 3">
    <name type="scientific">Iningainema tapete BLCC-T55</name>
    <dbReference type="NCBI Taxonomy" id="2748662"/>
    <lineage>
        <taxon>Bacteria</taxon>
        <taxon>Bacillati</taxon>
        <taxon>Cyanobacteriota</taxon>
        <taxon>Cyanophyceae</taxon>
        <taxon>Nostocales</taxon>
        <taxon>Scytonemataceae</taxon>
        <taxon>Iningainema tapete</taxon>
    </lineage>
</organism>
<dbReference type="Proteomes" id="UP000629098">
    <property type="component" value="Unassembled WGS sequence"/>
</dbReference>
<evidence type="ECO:0000313" key="3">
    <source>
        <dbReference type="Proteomes" id="UP000629098"/>
    </source>
</evidence>
<protein>
    <submittedName>
        <fullName evidence="2">Uncharacterized protein</fullName>
    </submittedName>
</protein>
<sequence>MSEAQETQNQQPEDVNANASGGYQTTVDEETRKTGVAAKNDAKPTAVPESGSSDQFTEGAGNQGTEKR</sequence>
<evidence type="ECO:0000256" key="1">
    <source>
        <dbReference type="SAM" id="MobiDB-lite"/>
    </source>
</evidence>
<gene>
    <name evidence="2" type="ORF">ICL16_05365</name>
</gene>
<keyword evidence="3" id="KW-1185">Reference proteome</keyword>
<dbReference type="AlphaFoldDB" id="A0A8J7BWT7"/>
<name>A0A8J7BWT7_9CYAN</name>
<feature type="compositionally biased region" description="Polar residues" evidence="1">
    <location>
        <begin position="1"/>
        <end position="26"/>
    </location>
</feature>
<reference evidence="2" key="1">
    <citation type="submission" date="2020-09" db="EMBL/GenBank/DDBJ databases">
        <title>Iningainema tapete sp. nov. (Scytonemataceae, Cyanobacteria) from greenhouses in central Florida (USA) produces two types of nodularin with biosynthetic potential for microcystin-LR and anabaenopeptins.</title>
        <authorList>
            <person name="Berthold D.E."/>
            <person name="Lefler F.W."/>
            <person name="Huang I.-S."/>
            <person name="Abdulla H."/>
            <person name="Zimba P.V."/>
            <person name="Laughinghouse H.D. IV."/>
        </authorList>
    </citation>
    <scope>NUCLEOTIDE SEQUENCE</scope>
    <source>
        <strain evidence="2">BLCCT55</strain>
    </source>
</reference>
<feature type="region of interest" description="Disordered" evidence="1">
    <location>
        <begin position="1"/>
        <end position="68"/>
    </location>
</feature>
<proteinExistence type="predicted"/>
<dbReference type="RefSeq" id="WP_190825846.1">
    <property type="nucleotide sequence ID" value="NZ_CAWPPI010000025.1"/>
</dbReference>
<evidence type="ECO:0000313" key="2">
    <source>
        <dbReference type="EMBL" id="MBD2771558.1"/>
    </source>
</evidence>